<accession>A0A9P6IGL5</accession>
<comment type="caution">
    <text evidence="2">The sequence shown here is derived from an EMBL/GenBank/DDBJ whole genome shotgun (WGS) entry which is preliminary data.</text>
</comment>
<feature type="region of interest" description="Disordered" evidence="1">
    <location>
        <begin position="231"/>
        <end position="250"/>
    </location>
</feature>
<reference evidence="2" key="1">
    <citation type="submission" date="2020-03" db="EMBL/GenBank/DDBJ databases">
        <authorList>
            <person name="He L."/>
        </authorList>
    </citation>
    <scope>NUCLEOTIDE SEQUENCE</scope>
    <source>
        <strain evidence="2">CkLH20</strain>
    </source>
</reference>
<dbReference type="EMBL" id="JAATWM020000001">
    <property type="protein sequence ID" value="KAF9882468.1"/>
    <property type="molecule type" value="Genomic_DNA"/>
</dbReference>
<evidence type="ECO:0000256" key="1">
    <source>
        <dbReference type="SAM" id="MobiDB-lite"/>
    </source>
</evidence>
<protein>
    <submittedName>
        <fullName evidence="2">Uncharacterized protein</fullName>
    </submittedName>
</protein>
<dbReference type="RefSeq" id="XP_038751929.1">
    <property type="nucleotide sequence ID" value="XM_038883224.1"/>
</dbReference>
<evidence type="ECO:0000313" key="2">
    <source>
        <dbReference type="EMBL" id="KAF9882468.1"/>
    </source>
</evidence>
<dbReference type="OrthoDB" id="3596146at2759"/>
<organism evidence="2 3">
    <name type="scientific">Colletotrichum karsti</name>
    <dbReference type="NCBI Taxonomy" id="1095194"/>
    <lineage>
        <taxon>Eukaryota</taxon>
        <taxon>Fungi</taxon>
        <taxon>Dikarya</taxon>
        <taxon>Ascomycota</taxon>
        <taxon>Pezizomycotina</taxon>
        <taxon>Sordariomycetes</taxon>
        <taxon>Hypocreomycetidae</taxon>
        <taxon>Glomerellales</taxon>
        <taxon>Glomerellaceae</taxon>
        <taxon>Colletotrichum</taxon>
        <taxon>Colletotrichum boninense species complex</taxon>
    </lineage>
</organism>
<gene>
    <name evidence="2" type="ORF">CkaCkLH20_00504</name>
</gene>
<proteinExistence type="predicted"/>
<dbReference type="GeneID" id="62156298"/>
<evidence type="ECO:0000313" key="3">
    <source>
        <dbReference type="Proteomes" id="UP000781932"/>
    </source>
</evidence>
<name>A0A9P6IGL5_9PEZI</name>
<keyword evidence="3" id="KW-1185">Reference proteome</keyword>
<dbReference type="Proteomes" id="UP000781932">
    <property type="component" value="Unassembled WGS sequence"/>
</dbReference>
<dbReference type="AlphaFoldDB" id="A0A9P6IGL5"/>
<sequence>MRGGRLLLEAKESSLEKILIAVRAEVKPQAAAAAAPSKKKSRPSFYPIPILNALAVRNFRATQTIPLAVSGRHLPLVYRIASGLASPPHNKALLIFDMEHRFDATRLTCDPADLRHIHVHRPARRAVAGGSSPRITPDRLRELVASVENWMSYGDHHSGDREFWGSIVVGALGAGDVTAAWRGWLRVERAAVNGFPITFGVREAMADREARQEAVDAAPWAASSRWGDFSFTEAHPAASSEETSTETRQT</sequence>
<reference evidence="2" key="2">
    <citation type="submission" date="2020-11" db="EMBL/GenBank/DDBJ databases">
        <title>Whole genome sequencing of Colletotrichum sp.</title>
        <authorList>
            <person name="Li H."/>
        </authorList>
    </citation>
    <scope>NUCLEOTIDE SEQUENCE</scope>
    <source>
        <strain evidence="2">CkLH20</strain>
    </source>
</reference>